<dbReference type="EMBL" id="AVPE01000018">
    <property type="protein sequence ID" value="KGX89958.1"/>
    <property type="molecule type" value="Genomic_DNA"/>
</dbReference>
<keyword evidence="5" id="KW-1185">Reference proteome</keyword>
<evidence type="ECO:0000313" key="4">
    <source>
        <dbReference type="EMBL" id="KGX89958.1"/>
    </source>
</evidence>
<dbReference type="InterPro" id="IPR016181">
    <property type="entry name" value="Acyl_CoA_acyltransferase"/>
</dbReference>
<organism evidence="4 5">
    <name type="scientific">Pontibacillus halophilus JSM 076056 = DSM 19796</name>
    <dbReference type="NCBI Taxonomy" id="1385510"/>
    <lineage>
        <taxon>Bacteria</taxon>
        <taxon>Bacillati</taxon>
        <taxon>Bacillota</taxon>
        <taxon>Bacilli</taxon>
        <taxon>Bacillales</taxon>
        <taxon>Bacillaceae</taxon>
        <taxon>Pontibacillus</taxon>
    </lineage>
</organism>
<sequence>MAIKENHRGNGLAKVLMEEIEQLAFKEGIETIDLFVSDSNLAALNLYESMGFCTERRYMKKVL</sequence>
<dbReference type="InterPro" id="IPR000182">
    <property type="entry name" value="GNAT_dom"/>
</dbReference>
<dbReference type="CDD" id="cd04301">
    <property type="entry name" value="NAT_SF"/>
    <property type="match status" value="1"/>
</dbReference>
<dbReference type="InterPro" id="IPR050680">
    <property type="entry name" value="YpeA/RimI_acetyltransf"/>
</dbReference>
<name>A0A0A5GFH7_9BACI</name>
<protein>
    <submittedName>
        <fullName evidence="4">GNAT family acetyltransferase</fullName>
    </submittedName>
</protein>
<gene>
    <name evidence="4" type="ORF">N781_08720</name>
</gene>
<dbReference type="AlphaFoldDB" id="A0A0A5GFH7"/>
<dbReference type="PANTHER" id="PTHR43420">
    <property type="entry name" value="ACETYLTRANSFERASE"/>
    <property type="match status" value="1"/>
</dbReference>
<evidence type="ECO:0000313" key="5">
    <source>
        <dbReference type="Proteomes" id="UP000030528"/>
    </source>
</evidence>
<evidence type="ECO:0000259" key="3">
    <source>
        <dbReference type="PROSITE" id="PS51186"/>
    </source>
</evidence>
<keyword evidence="2" id="KW-0012">Acyltransferase</keyword>
<reference evidence="4 5" key="1">
    <citation type="submission" date="2013-08" db="EMBL/GenBank/DDBJ databases">
        <authorList>
            <person name="Huang J."/>
            <person name="Wang G."/>
        </authorList>
    </citation>
    <scope>NUCLEOTIDE SEQUENCE [LARGE SCALE GENOMIC DNA]</scope>
    <source>
        <strain evidence="4 5">JSM 076056</strain>
    </source>
</reference>
<proteinExistence type="predicted"/>
<keyword evidence="1 4" id="KW-0808">Transferase</keyword>
<evidence type="ECO:0000256" key="1">
    <source>
        <dbReference type="ARBA" id="ARBA00022679"/>
    </source>
</evidence>
<dbReference type="Pfam" id="PF00583">
    <property type="entry name" value="Acetyltransf_1"/>
    <property type="match status" value="1"/>
</dbReference>
<dbReference type="GO" id="GO:0016747">
    <property type="term" value="F:acyltransferase activity, transferring groups other than amino-acyl groups"/>
    <property type="evidence" value="ECO:0007669"/>
    <property type="project" value="InterPro"/>
</dbReference>
<dbReference type="PANTHER" id="PTHR43420:SF47">
    <property type="entry name" value="N-ACETYLTRANSFERASE DOMAIN-CONTAINING PROTEIN"/>
    <property type="match status" value="1"/>
</dbReference>
<dbReference type="PROSITE" id="PS51186">
    <property type="entry name" value="GNAT"/>
    <property type="match status" value="1"/>
</dbReference>
<dbReference type="Proteomes" id="UP000030528">
    <property type="component" value="Unassembled WGS sequence"/>
</dbReference>
<accession>A0A0A5GFH7</accession>
<dbReference type="Gene3D" id="3.40.630.30">
    <property type="match status" value="1"/>
</dbReference>
<comment type="caution">
    <text evidence="4">The sequence shown here is derived from an EMBL/GenBank/DDBJ whole genome shotgun (WGS) entry which is preliminary data.</text>
</comment>
<dbReference type="STRING" id="1385510.GCA_000425205_03414"/>
<evidence type="ECO:0000256" key="2">
    <source>
        <dbReference type="ARBA" id="ARBA00023315"/>
    </source>
</evidence>
<feature type="domain" description="N-acetyltransferase" evidence="3">
    <location>
        <begin position="1"/>
        <end position="63"/>
    </location>
</feature>
<dbReference type="SUPFAM" id="SSF55729">
    <property type="entry name" value="Acyl-CoA N-acyltransferases (Nat)"/>
    <property type="match status" value="1"/>
</dbReference>
<dbReference type="eggNOG" id="COG0456">
    <property type="taxonomic scope" value="Bacteria"/>
</dbReference>